<dbReference type="Proteomes" id="UP001221142">
    <property type="component" value="Unassembled WGS sequence"/>
</dbReference>
<feature type="compositionally biased region" description="Acidic residues" evidence="1">
    <location>
        <begin position="199"/>
        <end position="219"/>
    </location>
</feature>
<keyword evidence="2" id="KW-1133">Transmembrane helix</keyword>
<accession>A0AAD7BTE6</accession>
<gene>
    <name evidence="3" type="ORF">FB45DRAFT_1150196</name>
</gene>
<protein>
    <submittedName>
        <fullName evidence="3">Uncharacterized protein</fullName>
    </submittedName>
</protein>
<feature type="transmembrane region" description="Helical" evidence="2">
    <location>
        <begin position="20"/>
        <end position="38"/>
    </location>
</feature>
<keyword evidence="2" id="KW-0472">Membrane</keyword>
<reference evidence="3" key="1">
    <citation type="submission" date="2023-03" db="EMBL/GenBank/DDBJ databases">
        <title>Massive genome expansion in bonnet fungi (Mycena s.s.) driven by repeated elements and novel gene families across ecological guilds.</title>
        <authorList>
            <consortium name="Lawrence Berkeley National Laboratory"/>
            <person name="Harder C.B."/>
            <person name="Miyauchi S."/>
            <person name="Viragh M."/>
            <person name="Kuo A."/>
            <person name="Thoen E."/>
            <person name="Andreopoulos B."/>
            <person name="Lu D."/>
            <person name="Skrede I."/>
            <person name="Drula E."/>
            <person name="Henrissat B."/>
            <person name="Morin E."/>
            <person name="Kohler A."/>
            <person name="Barry K."/>
            <person name="LaButti K."/>
            <person name="Morin E."/>
            <person name="Salamov A."/>
            <person name="Lipzen A."/>
            <person name="Mereny Z."/>
            <person name="Hegedus B."/>
            <person name="Baldrian P."/>
            <person name="Stursova M."/>
            <person name="Weitz H."/>
            <person name="Taylor A."/>
            <person name="Grigoriev I.V."/>
            <person name="Nagy L.G."/>
            <person name="Martin F."/>
            <person name="Kauserud H."/>
        </authorList>
    </citation>
    <scope>NUCLEOTIDE SEQUENCE</scope>
    <source>
        <strain evidence="3">9284</strain>
    </source>
</reference>
<name>A0AAD7BTE6_9AGAR</name>
<evidence type="ECO:0000313" key="4">
    <source>
        <dbReference type="Proteomes" id="UP001221142"/>
    </source>
</evidence>
<comment type="caution">
    <text evidence="3">The sequence shown here is derived from an EMBL/GenBank/DDBJ whole genome shotgun (WGS) entry which is preliminary data.</text>
</comment>
<feature type="region of interest" description="Disordered" evidence="1">
    <location>
        <begin position="199"/>
        <end position="285"/>
    </location>
</feature>
<keyword evidence="4" id="KW-1185">Reference proteome</keyword>
<evidence type="ECO:0000256" key="2">
    <source>
        <dbReference type="SAM" id="Phobius"/>
    </source>
</evidence>
<evidence type="ECO:0000313" key="3">
    <source>
        <dbReference type="EMBL" id="KAJ7630232.1"/>
    </source>
</evidence>
<keyword evidence="2" id="KW-0812">Transmembrane</keyword>
<proteinExistence type="predicted"/>
<organism evidence="3 4">
    <name type="scientific">Roridomyces roridus</name>
    <dbReference type="NCBI Taxonomy" id="1738132"/>
    <lineage>
        <taxon>Eukaryota</taxon>
        <taxon>Fungi</taxon>
        <taxon>Dikarya</taxon>
        <taxon>Basidiomycota</taxon>
        <taxon>Agaricomycotina</taxon>
        <taxon>Agaricomycetes</taxon>
        <taxon>Agaricomycetidae</taxon>
        <taxon>Agaricales</taxon>
        <taxon>Marasmiineae</taxon>
        <taxon>Mycenaceae</taxon>
        <taxon>Roridomyces</taxon>
    </lineage>
</organism>
<sequence length="285" mass="31020">MYEAEGLKAGAAERDLAPESVVSFFAAVTLLYALLGYVSPRVAQWRSRPTDLETGGVNSTVVIDFKTKPAAAVLKAARAQILSAKAELAAQSRLVSMHKELMGHVTRSSLPPAREGRLPPAVFVPLHLRPPVRCSPLRAVFTAPLPDDDVVASPTTDVVITPKPISWPPVSPTPAPVQYMSSPRTRFIANLAVDYDIDSGSDCYEDESEDGEKDDDDEEFVIKDPSLASKQSIRQPPLRNSRLPNLWRAAGHTPPSKAKQITCKSSKRISRGKRATENKENSNTV</sequence>
<feature type="compositionally biased region" description="Basic and acidic residues" evidence="1">
    <location>
        <begin position="274"/>
        <end position="285"/>
    </location>
</feature>
<evidence type="ECO:0000256" key="1">
    <source>
        <dbReference type="SAM" id="MobiDB-lite"/>
    </source>
</evidence>
<dbReference type="AlphaFoldDB" id="A0AAD7BTE6"/>
<dbReference type="EMBL" id="JARKIF010000009">
    <property type="protein sequence ID" value="KAJ7630232.1"/>
    <property type="molecule type" value="Genomic_DNA"/>
</dbReference>